<dbReference type="Gene3D" id="3.40.50.300">
    <property type="entry name" value="P-loop containing nucleotide triphosphate hydrolases"/>
    <property type="match status" value="1"/>
</dbReference>
<dbReference type="SUPFAM" id="SSF52540">
    <property type="entry name" value="P-loop containing nucleoside triphosphate hydrolases"/>
    <property type="match status" value="1"/>
</dbReference>
<dbReference type="InterPro" id="IPR026302">
    <property type="entry name" value="NEDD4-bd_p2"/>
</dbReference>
<dbReference type="PANTHER" id="PTHR13308">
    <property type="entry name" value="NEDD4-BINDING PROTEIN 2-LIKE 1"/>
    <property type="match status" value="1"/>
</dbReference>
<protein>
    <submittedName>
        <fullName evidence="1">Uncharacterized protein</fullName>
    </submittedName>
</protein>
<organism evidence="1">
    <name type="scientific">Escherichia phage 18-1-2</name>
    <dbReference type="NCBI Taxonomy" id="2883041"/>
    <lineage>
        <taxon>Viruses</taxon>
        <taxon>Duplodnaviria</taxon>
        <taxon>Heunggongvirae</taxon>
        <taxon>Uroviricota</taxon>
        <taxon>Caudoviricetes</taxon>
        <taxon>Vequintavirinae</taxon>
        <taxon>Avunavirus</taxon>
    </lineage>
</organism>
<evidence type="ECO:0000313" key="1">
    <source>
        <dbReference type="EMBL" id="UDW09945.1"/>
    </source>
</evidence>
<sequence>MKKLFILRGVSGSGKSTLAKELSDDGRWPVCEADQFHYTEEGVYEWKEENVHKAHQWCRDKVELHMQNGVEKIIVSNTTTSVKELKPYLDLAEKYCYDVTSVVVENYHGNESIHAVPQFIRDRQEARLRNSLKLQ</sequence>
<name>A0A8K1QQ95_9CAUD</name>
<dbReference type="Pfam" id="PF13671">
    <property type="entry name" value="AAA_33"/>
    <property type="match status" value="1"/>
</dbReference>
<accession>A0A8K1QQ95</accession>
<dbReference type="PANTHER" id="PTHR13308:SF40">
    <property type="entry name" value="NEDD4-BINDING PROTEIN 2-LIKE 1"/>
    <property type="match status" value="1"/>
</dbReference>
<dbReference type="InterPro" id="IPR027417">
    <property type="entry name" value="P-loop_NTPase"/>
</dbReference>
<dbReference type="EMBL" id="OK136181">
    <property type="protein sequence ID" value="UDW09945.1"/>
    <property type="molecule type" value="Genomic_DNA"/>
</dbReference>
<reference evidence="1" key="1">
    <citation type="submission" date="2021-09" db="EMBL/GenBank/DDBJ databases">
        <authorList>
            <person name="Huang Q."/>
            <person name="Tao Y."/>
        </authorList>
    </citation>
    <scope>NUCLEOTIDE SEQUENCE</scope>
</reference>
<proteinExistence type="predicted"/>